<keyword evidence="3" id="KW-1185">Reference proteome</keyword>
<sequence>MGWIRREMGLISFLLLLLLLPVPPPAKPLPWGQWQSVLYLSRALFARVADARAGRGDAAGAERARQIADKINWGFSFWGWVFSLARDYRKNYWSWTPELLQRTQSSFGALFDLSDGLDELRRIESNSERAVWVAENYQKILGLSDRGAARDGVGVEDRGGGRGFVARLPGTGGQ</sequence>
<evidence type="ECO:0000256" key="1">
    <source>
        <dbReference type="SAM" id="SignalP"/>
    </source>
</evidence>
<name>A0AAV7EJ53_ARIFI</name>
<comment type="caution">
    <text evidence="2">The sequence shown here is derived from an EMBL/GenBank/DDBJ whole genome shotgun (WGS) entry which is preliminary data.</text>
</comment>
<dbReference type="PANTHER" id="PTHR36806">
    <property type="entry name" value="ADENINE PHOSPHORIBOSYLTRANSFERASE"/>
    <property type="match status" value="1"/>
</dbReference>
<feature type="chain" id="PRO_5043944576" evidence="1">
    <location>
        <begin position="29"/>
        <end position="174"/>
    </location>
</feature>
<feature type="signal peptide" evidence="1">
    <location>
        <begin position="1"/>
        <end position="28"/>
    </location>
</feature>
<protein>
    <submittedName>
        <fullName evidence="2">Uncharacterized protein</fullName>
    </submittedName>
</protein>
<proteinExistence type="predicted"/>
<evidence type="ECO:0000313" key="3">
    <source>
        <dbReference type="Proteomes" id="UP000825729"/>
    </source>
</evidence>
<keyword evidence="1" id="KW-0732">Signal</keyword>
<dbReference type="EMBL" id="JAINDJ010000005">
    <property type="protein sequence ID" value="KAG9448135.1"/>
    <property type="molecule type" value="Genomic_DNA"/>
</dbReference>
<reference evidence="2 3" key="1">
    <citation type="submission" date="2021-07" db="EMBL/GenBank/DDBJ databases">
        <title>The Aristolochia fimbriata genome: insights into angiosperm evolution, floral development and chemical biosynthesis.</title>
        <authorList>
            <person name="Jiao Y."/>
        </authorList>
    </citation>
    <scope>NUCLEOTIDE SEQUENCE [LARGE SCALE GENOMIC DNA]</scope>
    <source>
        <strain evidence="2">IBCAS-2021</strain>
        <tissue evidence="2">Leaf</tissue>
    </source>
</reference>
<dbReference type="Proteomes" id="UP000825729">
    <property type="component" value="Unassembled WGS sequence"/>
</dbReference>
<accession>A0AAV7EJ53</accession>
<dbReference type="AlphaFoldDB" id="A0AAV7EJ53"/>
<gene>
    <name evidence="2" type="ORF">H6P81_014263</name>
</gene>
<organism evidence="2 3">
    <name type="scientific">Aristolochia fimbriata</name>
    <name type="common">White veined hardy Dutchman's pipe vine</name>
    <dbReference type="NCBI Taxonomy" id="158543"/>
    <lineage>
        <taxon>Eukaryota</taxon>
        <taxon>Viridiplantae</taxon>
        <taxon>Streptophyta</taxon>
        <taxon>Embryophyta</taxon>
        <taxon>Tracheophyta</taxon>
        <taxon>Spermatophyta</taxon>
        <taxon>Magnoliopsida</taxon>
        <taxon>Magnoliidae</taxon>
        <taxon>Piperales</taxon>
        <taxon>Aristolochiaceae</taxon>
        <taxon>Aristolochia</taxon>
    </lineage>
</organism>
<evidence type="ECO:0000313" key="2">
    <source>
        <dbReference type="EMBL" id="KAG9448135.1"/>
    </source>
</evidence>